<evidence type="ECO:0000313" key="1">
    <source>
        <dbReference type="EMBL" id="GIY17258.1"/>
    </source>
</evidence>
<protein>
    <submittedName>
        <fullName evidence="1">Uncharacterized protein</fullName>
    </submittedName>
</protein>
<dbReference type="AlphaFoldDB" id="A0AAV4R4L5"/>
<comment type="caution">
    <text evidence="1">The sequence shown here is derived from an EMBL/GenBank/DDBJ whole genome shotgun (WGS) entry which is preliminary data.</text>
</comment>
<evidence type="ECO:0000313" key="2">
    <source>
        <dbReference type="Proteomes" id="UP001054837"/>
    </source>
</evidence>
<name>A0AAV4R4L5_9ARAC</name>
<keyword evidence="2" id="KW-1185">Reference proteome</keyword>
<reference evidence="1 2" key="1">
    <citation type="submission" date="2021-06" db="EMBL/GenBank/DDBJ databases">
        <title>Caerostris darwini draft genome.</title>
        <authorList>
            <person name="Kono N."/>
            <person name="Arakawa K."/>
        </authorList>
    </citation>
    <scope>NUCLEOTIDE SEQUENCE [LARGE SCALE GENOMIC DNA]</scope>
</reference>
<gene>
    <name evidence="1" type="ORF">CDAR_218281</name>
</gene>
<dbReference type="Proteomes" id="UP001054837">
    <property type="component" value="Unassembled WGS sequence"/>
</dbReference>
<organism evidence="1 2">
    <name type="scientific">Caerostris darwini</name>
    <dbReference type="NCBI Taxonomy" id="1538125"/>
    <lineage>
        <taxon>Eukaryota</taxon>
        <taxon>Metazoa</taxon>
        <taxon>Ecdysozoa</taxon>
        <taxon>Arthropoda</taxon>
        <taxon>Chelicerata</taxon>
        <taxon>Arachnida</taxon>
        <taxon>Araneae</taxon>
        <taxon>Araneomorphae</taxon>
        <taxon>Entelegynae</taxon>
        <taxon>Araneoidea</taxon>
        <taxon>Araneidae</taxon>
        <taxon>Caerostris</taxon>
    </lineage>
</organism>
<dbReference type="EMBL" id="BPLQ01005796">
    <property type="protein sequence ID" value="GIY17258.1"/>
    <property type="molecule type" value="Genomic_DNA"/>
</dbReference>
<accession>A0AAV4R4L5</accession>
<proteinExistence type="predicted"/>
<sequence>MYLNFSSSMRAQFQRKGTKFHCIFFSVVVPSQYFRYSSSLDYVHRMVKQRDGDGMCAMLSREEEEKGDILGSNSASSFLEIFSRLVSLLLECMIRNK</sequence>